<dbReference type="KEGG" id="vg:40074530"/>
<organism evidence="1 2">
    <name type="scientific">Ralstonia phage RP12</name>
    <dbReference type="NCBI Taxonomy" id="1923889"/>
    <lineage>
        <taxon>Viruses</taxon>
        <taxon>Duplodnaviria</taxon>
        <taxon>Heunggongvirae</taxon>
        <taxon>Uroviricota</taxon>
        <taxon>Caudoviricetes</taxon>
        <taxon>Chimalliviridae</taxon>
        <taxon>Ripduovirus</taxon>
        <taxon>Ripduovirus RP12</taxon>
    </lineage>
</organism>
<proteinExistence type="predicted"/>
<accession>A0A1L7N0W3</accession>
<evidence type="ECO:0000313" key="2">
    <source>
        <dbReference type="Proteomes" id="UP000222831"/>
    </source>
</evidence>
<reference evidence="1 2" key="1">
    <citation type="submission" date="2016-12" db="EMBL/GenBank/DDBJ databases">
        <title>Characterization of two jumbo phages RP12 and RP31 infecting the phytopathogen Ralstonia solanacearum.</title>
        <authorList>
            <person name="Kawasaki T."/>
            <person name="Yoshikawa G."/>
            <person name="Ogata H."/>
            <person name="Yamada T."/>
        </authorList>
    </citation>
    <scope>NUCLEOTIDE SEQUENCE [LARGE SCALE GENOMIC DNA]</scope>
    <source>
        <strain evidence="1 2">RP12</strain>
    </source>
</reference>
<dbReference type="GeneID" id="40074530"/>
<protein>
    <submittedName>
        <fullName evidence="1">Uncharacterized protein</fullName>
    </submittedName>
</protein>
<dbReference type="EMBL" id="AP017924">
    <property type="protein sequence ID" value="BAW19109.1"/>
    <property type="molecule type" value="Genomic_DNA"/>
</dbReference>
<keyword evidence="2" id="KW-1185">Reference proteome</keyword>
<sequence>MFKVTDYTTRLVGFRDDRGFYVERGDGTRYHYEFYRVVWSRKIA</sequence>
<name>A0A1L7N0W3_9CAUD</name>
<dbReference type="Proteomes" id="UP000222831">
    <property type="component" value="Segment"/>
</dbReference>
<evidence type="ECO:0000313" key="1">
    <source>
        <dbReference type="EMBL" id="BAW19109.1"/>
    </source>
</evidence>
<dbReference type="RefSeq" id="YP_009598828.1">
    <property type="nucleotide sequence ID" value="NC_041911.1"/>
</dbReference>